<feature type="binding site" evidence="9">
    <location>
        <position position="151"/>
    </location>
    <ligand>
        <name>GTP</name>
        <dbReference type="ChEBI" id="CHEBI:37565"/>
    </ligand>
</feature>
<comment type="cofactor">
    <cofactor evidence="9">
        <name>Zn(2+)</name>
        <dbReference type="ChEBI" id="CHEBI:29105"/>
    </cofactor>
    <text evidence="9">Binds 1 zinc ion per subunit.</text>
</comment>
<feature type="binding site" evidence="9">
    <location>
        <begin position="47"/>
        <end position="51"/>
    </location>
    <ligand>
        <name>GTP</name>
        <dbReference type="ChEBI" id="CHEBI:37565"/>
    </ligand>
</feature>
<dbReference type="PANTHER" id="PTHR21327">
    <property type="entry name" value="GTP CYCLOHYDROLASE II-RELATED"/>
    <property type="match status" value="1"/>
</dbReference>
<proteinExistence type="inferred from homology"/>
<feature type="active site" description="Nucleophile" evidence="9">
    <location>
        <position position="125"/>
    </location>
</feature>
<evidence type="ECO:0000256" key="8">
    <source>
        <dbReference type="ARBA" id="ARBA00049295"/>
    </source>
</evidence>
<keyword evidence="7 9" id="KW-0342">GTP-binding</keyword>
<dbReference type="GO" id="GO:0009231">
    <property type="term" value="P:riboflavin biosynthetic process"/>
    <property type="evidence" value="ECO:0007669"/>
    <property type="project" value="UniProtKB-UniRule"/>
</dbReference>
<comment type="function">
    <text evidence="9">Catalyzes the conversion of GTP to 2,5-diamino-6-ribosylamino-4(3H)-pyrimidinone 5'-phosphate (DARP), formate and pyrophosphate.</text>
</comment>
<accession>A0AAD0QIW4</accession>
<dbReference type="Proteomes" id="UP000254504">
    <property type="component" value="Chromosome"/>
</dbReference>
<keyword evidence="5 9" id="KW-0378">Hydrolase</keyword>
<protein>
    <recommendedName>
        <fullName evidence="9">GTP cyclohydrolase-2</fullName>
        <ecNumber evidence="9">3.5.4.25</ecNumber>
    </recommendedName>
    <alternativeName>
        <fullName evidence="9">GTP cyclohydrolase II</fullName>
    </alternativeName>
</protein>
<dbReference type="HAMAP" id="MF_00179">
    <property type="entry name" value="RibA"/>
    <property type="match status" value="1"/>
</dbReference>
<dbReference type="AlphaFoldDB" id="A0AAD0QIW4"/>
<feature type="binding site" evidence="9">
    <location>
        <position position="52"/>
    </location>
    <ligand>
        <name>Zn(2+)</name>
        <dbReference type="ChEBI" id="CHEBI:29105"/>
        <note>catalytic</note>
    </ligand>
</feature>
<dbReference type="Proteomes" id="UP000289132">
    <property type="component" value="Unassembled WGS sequence"/>
</dbReference>
<keyword evidence="6 9" id="KW-0862">Zinc</keyword>
<feature type="binding site" evidence="9">
    <location>
        <begin position="89"/>
        <end position="91"/>
    </location>
    <ligand>
        <name>GTP</name>
        <dbReference type="ChEBI" id="CHEBI:37565"/>
    </ligand>
</feature>
<dbReference type="CDD" id="cd00641">
    <property type="entry name" value="GTP_cyclohydro2"/>
    <property type="match status" value="1"/>
</dbReference>
<evidence type="ECO:0000256" key="6">
    <source>
        <dbReference type="ARBA" id="ARBA00022833"/>
    </source>
</evidence>
<feature type="binding site" evidence="9">
    <location>
        <position position="63"/>
    </location>
    <ligand>
        <name>Zn(2+)</name>
        <dbReference type="ChEBI" id="CHEBI:29105"/>
        <note>catalytic</note>
    </ligand>
</feature>
<gene>
    <name evidence="9 11" type="primary">ribA</name>
    <name evidence="11" type="ORF">ATR_0820</name>
    <name evidence="12" type="ORF">CRU87_05850</name>
</gene>
<evidence type="ECO:0000256" key="4">
    <source>
        <dbReference type="ARBA" id="ARBA00022741"/>
    </source>
</evidence>
<dbReference type="InterPro" id="IPR032677">
    <property type="entry name" value="GTP_cyclohydro_II"/>
</dbReference>
<dbReference type="FunFam" id="3.40.50.10990:FF:000002">
    <property type="entry name" value="GTP cyclohydrolase-2"/>
    <property type="match status" value="1"/>
</dbReference>
<dbReference type="PANTHER" id="PTHR21327:SF18">
    <property type="entry name" value="3,4-DIHYDROXY-2-BUTANONE 4-PHOSPHATE SYNTHASE"/>
    <property type="match status" value="1"/>
</dbReference>
<keyword evidence="2 9" id="KW-0686">Riboflavin biosynthesis</keyword>
<evidence type="ECO:0000256" key="5">
    <source>
        <dbReference type="ARBA" id="ARBA00022801"/>
    </source>
</evidence>
<dbReference type="RefSeq" id="WP_115428207.1">
    <property type="nucleotide sequence ID" value="NZ_CP031367.1"/>
</dbReference>
<feature type="active site" description="Proton acceptor" evidence="9">
    <location>
        <position position="123"/>
    </location>
</feature>
<feature type="binding site" evidence="9">
    <location>
        <position position="68"/>
    </location>
    <ligand>
        <name>GTP</name>
        <dbReference type="ChEBI" id="CHEBI:37565"/>
    </ligand>
</feature>
<evidence type="ECO:0000256" key="1">
    <source>
        <dbReference type="ARBA" id="ARBA00004853"/>
    </source>
</evidence>
<dbReference type="NCBIfam" id="TIGR00505">
    <property type="entry name" value="ribA"/>
    <property type="match status" value="1"/>
</dbReference>
<dbReference type="GO" id="GO:0005829">
    <property type="term" value="C:cytosol"/>
    <property type="evidence" value="ECO:0007669"/>
    <property type="project" value="TreeGrafter"/>
</dbReference>
<feature type="domain" description="GTP cyclohydrolase II" evidence="10">
    <location>
        <begin position="9"/>
        <end position="168"/>
    </location>
</feature>
<evidence type="ECO:0000256" key="2">
    <source>
        <dbReference type="ARBA" id="ARBA00022619"/>
    </source>
</evidence>
<comment type="pathway">
    <text evidence="1 9">Cofactor biosynthesis; riboflavin biosynthesis; 5-amino-6-(D-ribitylamino)uracil from GTP: step 1/4.</text>
</comment>
<evidence type="ECO:0000313" key="13">
    <source>
        <dbReference type="Proteomes" id="UP000254504"/>
    </source>
</evidence>
<dbReference type="Pfam" id="PF00925">
    <property type="entry name" value="GTP_cyclohydro2"/>
    <property type="match status" value="1"/>
</dbReference>
<reference evidence="11 13" key="2">
    <citation type="submission" date="2018-07" db="EMBL/GenBank/DDBJ databases">
        <title>Complete genome of the Arcobacter trophiarum type strain LMG 25534.</title>
        <authorList>
            <person name="Miller W.G."/>
            <person name="Yee E."/>
        </authorList>
    </citation>
    <scope>NUCLEOTIDE SEQUENCE [LARGE SCALE GENOMIC DNA]</scope>
    <source>
        <strain evidence="11 13">LMG 25534</strain>
    </source>
</reference>
<dbReference type="InterPro" id="IPR036144">
    <property type="entry name" value="RibA-like_sf"/>
</dbReference>
<dbReference type="KEGG" id="atp:ATR_0820"/>
<keyword evidence="3 9" id="KW-0479">Metal-binding</keyword>
<evidence type="ECO:0000313" key="14">
    <source>
        <dbReference type="Proteomes" id="UP000289132"/>
    </source>
</evidence>
<dbReference type="GO" id="GO:0005525">
    <property type="term" value="F:GTP binding"/>
    <property type="evidence" value="ECO:0007669"/>
    <property type="project" value="UniProtKB-KW"/>
</dbReference>
<evidence type="ECO:0000313" key="11">
    <source>
        <dbReference type="EMBL" id="AXK48688.1"/>
    </source>
</evidence>
<dbReference type="NCBIfam" id="NF001591">
    <property type="entry name" value="PRK00393.1"/>
    <property type="match status" value="1"/>
</dbReference>
<feature type="binding site" evidence="9">
    <location>
        <position position="146"/>
    </location>
    <ligand>
        <name>GTP</name>
        <dbReference type="ChEBI" id="CHEBI:37565"/>
    </ligand>
</feature>
<keyword evidence="14" id="KW-1185">Reference proteome</keyword>
<comment type="catalytic activity">
    <reaction evidence="8 9">
        <text>GTP + 4 H2O = 2,5-diamino-6-hydroxy-4-(5-phosphoribosylamino)-pyrimidine + formate + 2 phosphate + 3 H(+)</text>
        <dbReference type="Rhea" id="RHEA:23704"/>
        <dbReference type="ChEBI" id="CHEBI:15377"/>
        <dbReference type="ChEBI" id="CHEBI:15378"/>
        <dbReference type="ChEBI" id="CHEBI:15740"/>
        <dbReference type="ChEBI" id="CHEBI:37565"/>
        <dbReference type="ChEBI" id="CHEBI:43474"/>
        <dbReference type="ChEBI" id="CHEBI:58614"/>
        <dbReference type="EC" id="3.5.4.25"/>
    </reaction>
</comment>
<evidence type="ECO:0000313" key="12">
    <source>
        <dbReference type="EMBL" id="RXJ91366.1"/>
    </source>
</evidence>
<dbReference type="InterPro" id="IPR000926">
    <property type="entry name" value="RibA"/>
</dbReference>
<dbReference type="GO" id="GO:0003935">
    <property type="term" value="F:GTP cyclohydrolase II activity"/>
    <property type="evidence" value="ECO:0007669"/>
    <property type="project" value="UniProtKB-UniRule"/>
</dbReference>
<evidence type="ECO:0000256" key="7">
    <source>
        <dbReference type="ARBA" id="ARBA00023134"/>
    </source>
</evidence>
<comment type="similarity">
    <text evidence="9">Belongs to the GTP cyclohydrolase II family.</text>
</comment>
<reference evidence="12 14" key="1">
    <citation type="submission" date="2017-10" db="EMBL/GenBank/DDBJ databases">
        <title>Genomics of the genus Arcobacter.</title>
        <authorList>
            <person name="Perez-Cataluna A."/>
            <person name="Figueras M.J."/>
        </authorList>
    </citation>
    <scope>NUCLEOTIDE SEQUENCE [LARGE SCALE GENOMIC DNA]</scope>
    <source>
        <strain evidence="12 14">LMG 25534</strain>
    </source>
</reference>
<organism evidence="11 13">
    <name type="scientific">Aliarcobacter trophiarum LMG 25534</name>
    <dbReference type="NCBI Taxonomy" id="1032241"/>
    <lineage>
        <taxon>Bacteria</taxon>
        <taxon>Pseudomonadati</taxon>
        <taxon>Campylobacterota</taxon>
        <taxon>Epsilonproteobacteria</taxon>
        <taxon>Campylobacterales</taxon>
        <taxon>Arcobacteraceae</taxon>
        <taxon>Aliarcobacter</taxon>
    </lineage>
</organism>
<dbReference type="GO" id="GO:0008686">
    <property type="term" value="F:3,4-dihydroxy-2-butanone-4-phosphate synthase activity"/>
    <property type="evidence" value="ECO:0007669"/>
    <property type="project" value="TreeGrafter"/>
</dbReference>
<evidence type="ECO:0000256" key="9">
    <source>
        <dbReference type="HAMAP-Rule" id="MF_00179"/>
    </source>
</evidence>
<dbReference type="SUPFAM" id="SSF142695">
    <property type="entry name" value="RibA-like"/>
    <property type="match status" value="1"/>
</dbReference>
<evidence type="ECO:0000256" key="3">
    <source>
        <dbReference type="ARBA" id="ARBA00022723"/>
    </source>
</evidence>
<evidence type="ECO:0000259" key="10">
    <source>
        <dbReference type="Pfam" id="PF00925"/>
    </source>
</evidence>
<dbReference type="EMBL" id="PDKD01000008">
    <property type="protein sequence ID" value="RXJ91366.1"/>
    <property type="molecule type" value="Genomic_DNA"/>
</dbReference>
<feature type="binding site" evidence="9">
    <location>
        <position position="111"/>
    </location>
    <ligand>
        <name>GTP</name>
        <dbReference type="ChEBI" id="CHEBI:37565"/>
    </ligand>
</feature>
<name>A0AAD0QIW4_9BACT</name>
<feature type="binding site" evidence="9">
    <location>
        <position position="65"/>
    </location>
    <ligand>
        <name>Zn(2+)</name>
        <dbReference type="ChEBI" id="CHEBI:29105"/>
        <note>catalytic</note>
    </ligand>
</feature>
<dbReference type="EC" id="3.5.4.25" evidence="9"/>
<keyword evidence="4 9" id="KW-0547">Nucleotide-binding</keyword>
<dbReference type="GO" id="GO:0008270">
    <property type="term" value="F:zinc ion binding"/>
    <property type="evidence" value="ECO:0007669"/>
    <property type="project" value="UniProtKB-UniRule"/>
</dbReference>
<dbReference type="Gene3D" id="3.40.50.10990">
    <property type="entry name" value="GTP cyclohydrolase II"/>
    <property type="match status" value="1"/>
</dbReference>
<sequence>MQIIQSNIANLPTKYGNFKIKAYKQNSQEHLALMSENFNPNETINLRIHSECLTGDVFGSIKCDCQKQLELAISYISKNGGMIIYHRQEGRNIGLLNKVNAYSLQDSGKDTIEANLALGFKEDEREYSIVEYILKDLGVKKINILTNNPSKIEFLEKIEKLEIVGRIPTIVEPNCYNKDYLRTKKEQMGHML</sequence>
<dbReference type="EMBL" id="CP031367">
    <property type="protein sequence ID" value="AXK48688.1"/>
    <property type="molecule type" value="Genomic_DNA"/>
</dbReference>